<name>B8HRU5_CYAP4</name>
<dbReference type="eggNOG" id="ENOG5033P54">
    <property type="taxonomic scope" value="Bacteria"/>
</dbReference>
<dbReference type="KEGG" id="cyn:Cyan7425_0208"/>
<evidence type="ECO:0000313" key="1">
    <source>
        <dbReference type="EMBL" id="ACL42604.1"/>
    </source>
</evidence>
<sequence length="202" mass="23163">MFDHLFDHFKAELTNWLQSGTEQWIADLQEQLQGPEPAGELELIYHFGIFDHPLTQGGMSLDEDAWRIESYDDGRERRGGQTAGRRLVHLFEIPEPNLTEGVLVCRAQIKTLDLLEPAKLELIYSRKADLFGIPGSFKTSRAISLVGTTPWQTHEFRYHFKKEQTHPEQPAGRIQVDLDFHSSGVVWLKHLELFQAQVNSPS</sequence>
<gene>
    <name evidence="1" type="ordered locus">Cyan7425_0208</name>
</gene>
<organism evidence="1">
    <name type="scientific">Cyanothece sp. (strain PCC 7425 / ATCC 29141)</name>
    <dbReference type="NCBI Taxonomy" id="395961"/>
    <lineage>
        <taxon>Bacteria</taxon>
        <taxon>Bacillati</taxon>
        <taxon>Cyanobacteriota</taxon>
        <taxon>Cyanophyceae</taxon>
        <taxon>Gomontiellales</taxon>
        <taxon>Cyanothecaceae</taxon>
        <taxon>Cyanothece</taxon>
    </lineage>
</organism>
<dbReference type="EMBL" id="CP001344">
    <property type="protein sequence ID" value="ACL42604.1"/>
    <property type="molecule type" value="Genomic_DNA"/>
</dbReference>
<dbReference type="OrthoDB" id="564869at2"/>
<reference evidence="1" key="1">
    <citation type="submission" date="2009-01" db="EMBL/GenBank/DDBJ databases">
        <title>Complete sequence of chromosome Cyanothece sp. PCC 7425.</title>
        <authorList>
            <consortium name="US DOE Joint Genome Institute"/>
            <person name="Lucas S."/>
            <person name="Copeland A."/>
            <person name="Lapidus A."/>
            <person name="Glavina del Rio T."/>
            <person name="Dalin E."/>
            <person name="Tice H."/>
            <person name="Bruce D."/>
            <person name="Goodwin L."/>
            <person name="Pitluck S."/>
            <person name="Sims D."/>
            <person name="Meineke L."/>
            <person name="Brettin T."/>
            <person name="Detter J.C."/>
            <person name="Han C."/>
            <person name="Larimer F."/>
            <person name="Land M."/>
            <person name="Hauser L."/>
            <person name="Kyrpides N."/>
            <person name="Ovchinnikova G."/>
            <person name="Liberton M."/>
            <person name="Stoeckel J."/>
            <person name="Banerjee A."/>
            <person name="Singh A."/>
            <person name="Page L."/>
            <person name="Sato H."/>
            <person name="Zhao L."/>
            <person name="Sherman L."/>
            <person name="Pakrasi H."/>
            <person name="Richardson P."/>
        </authorList>
    </citation>
    <scope>NUCLEOTIDE SEQUENCE</scope>
    <source>
        <strain evidence="1">PCC 7425</strain>
    </source>
</reference>
<dbReference type="AlphaFoldDB" id="B8HRU5"/>
<dbReference type="HOGENOM" id="CLU_1444876_0_0_3"/>
<proteinExistence type="predicted"/>
<dbReference type="STRING" id="395961.Cyan7425_0208"/>
<accession>B8HRU5</accession>
<protein>
    <submittedName>
        <fullName evidence="1">Uncharacterized protein</fullName>
    </submittedName>
</protein>